<dbReference type="EMBL" id="BDQV01000841">
    <property type="protein sequence ID" value="GAY68249.1"/>
    <property type="molecule type" value="Genomic_DNA"/>
</dbReference>
<organism evidence="1 2">
    <name type="scientific">Citrus unshiu</name>
    <name type="common">Satsuma mandarin</name>
    <name type="synonym">Citrus nobilis var. unshiu</name>
    <dbReference type="NCBI Taxonomy" id="55188"/>
    <lineage>
        <taxon>Eukaryota</taxon>
        <taxon>Viridiplantae</taxon>
        <taxon>Streptophyta</taxon>
        <taxon>Embryophyta</taxon>
        <taxon>Tracheophyta</taxon>
        <taxon>Spermatophyta</taxon>
        <taxon>Magnoliopsida</taxon>
        <taxon>eudicotyledons</taxon>
        <taxon>Gunneridae</taxon>
        <taxon>Pentapetalae</taxon>
        <taxon>rosids</taxon>
        <taxon>malvids</taxon>
        <taxon>Sapindales</taxon>
        <taxon>Rutaceae</taxon>
        <taxon>Aurantioideae</taxon>
        <taxon>Citrus</taxon>
    </lineage>
</organism>
<name>A0A2H5QUK1_CITUN</name>
<reference evidence="1 2" key="1">
    <citation type="journal article" date="2017" name="Front. Genet.">
        <title>Draft sequencing of the heterozygous diploid genome of Satsuma (Citrus unshiu Marc.) using a hybrid assembly approach.</title>
        <authorList>
            <person name="Shimizu T."/>
            <person name="Tanizawa Y."/>
            <person name="Mochizuki T."/>
            <person name="Nagasaki H."/>
            <person name="Yoshioka T."/>
            <person name="Toyoda A."/>
            <person name="Fujiyama A."/>
            <person name="Kaminuma E."/>
            <person name="Nakamura Y."/>
        </authorList>
    </citation>
    <scope>NUCLEOTIDE SEQUENCE [LARGE SCALE GENOMIC DNA]</scope>
    <source>
        <strain evidence="2">cv. Miyagawa wase</strain>
    </source>
</reference>
<sequence>MKLPNCRRRSTLIGLQSMTTESSSLIVQTSMSPTVPTVRINARRRCRIEAPKSVSFPVVIHGQDGVPGGRGRSESDKRELRNKIQVVAQLKFGEIDSDKNGLSGRFFQAKFPAFWPFSGDEDGWVMTAGFQASYRYVARLVRWPE</sequence>
<protein>
    <submittedName>
        <fullName evidence="1">Uncharacterized protein</fullName>
    </submittedName>
</protein>
<accession>A0A2H5QUK1</accession>
<evidence type="ECO:0000313" key="2">
    <source>
        <dbReference type="Proteomes" id="UP000236630"/>
    </source>
</evidence>
<dbReference type="Proteomes" id="UP000236630">
    <property type="component" value="Unassembled WGS sequence"/>
</dbReference>
<proteinExistence type="predicted"/>
<comment type="caution">
    <text evidence="1">The sequence shown here is derived from an EMBL/GenBank/DDBJ whole genome shotgun (WGS) entry which is preliminary data.</text>
</comment>
<gene>
    <name evidence="1" type="ORF">CUMW_262650</name>
</gene>
<evidence type="ECO:0000313" key="1">
    <source>
        <dbReference type="EMBL" id="GAY68249.1"/>
    </source>
</evidence>
<dbReference type="AlphaFoldDB" id="A0A2H5QUK1"/>
<keyword evidence="2" id="KW-1185">Reference proteome</keyword>